<keyword evidence="1" id="KW-1133">Transmembrane helix</keyword>
<name>A0AAU0B9N0_9XANT</name>
<evidence type="ECO:0000256" key="1">
    <source>
        <dbReference type="SAM" id="Phobius"/>
    </source>
</evidence>
<dbReference type="Pfam" id="PF07963">
    <property type="entry name" value="N_methyl"/>
    <property type="match status" value="1"/>
</dbReference>
<dbReference type="Proteomes" id="UP001302716">
    <property type="component" value="Chromosome"/>
</dbReference>
<dbReference type="SUPFAM" id="SSF54523">
    <property type="entry name" value="Pili subunits"/>
    <property type="match status" value="1"/>
</dbReference>
<dbReference type="Pfam" id="PF16732">
    <property type="entry name" value="ComP_DUS"/>
    <property type="match status" value="1"/>
</dbReference>
<gene>
    <name evidence="2" type="ORF">NYR97_21940</name>
</gene>
<sequence>MSNMNRNSSGGYFQKNSGFSLLELMIAVAIVGILAAIAINSYRSSVIKSRRSAAAACLQEGAQTMERYYTINTTYVGGSMGACSADIANFYTFSSGTPTATSFSLSATPTSRQNDSTCGTLTVNQLGVRAASGSGGATQCW</sequence>
<dbReference type="GO" id="GO:0043683">
    <property type="term" value="P:type IV pilus assembly"/>
    <property type="evidence" value="ECO:0007669"/>
    <property type="project" value="InterPro"/>
</dbReference>
<dbReference type="InterPro" id="IPR031982">
    <property type="entry name" value="PilE-like"/>
</dbReference>
<dbReference type="PROSITE" id="PS00409">
    <property type="entry name" value="PROKAR_NTER_METHYL"/>
    <property type="match status" value="1"/>
</dbReference>
<feature type="transmembrane region" description="Helical" evidence="1">
    <location>
        <begin position="20"/>
        <end position="42"/>
    </location>
</feature>
<keyword evidence="1" id="KW-0812">Transmembrane</keyword>
<dbReference type="NCBIfam" id="TIGR02532">
    <property type="entry name" value="IV_pilin_GFxxxE"/>
    <property type="match status" value="1"/>
</dbReference>
<evidence type="ECO:0000313" key="3">
    <source>
        <dbReference type="Proteomes" id="UP001302716"/>
    </source>
</evidence>
<dbReference type="EMBL" id="CP103836">
    <property type="protein sequence ID" value="WOB49784.1"/>
    <property type="molecule type" value="Genomic_DNA"/>
</dbReference>
<dbReference type="Gene3D" id="3.30.700.10">
    <property type="entry name" value="Glycoprotein, Type 4 Pilin"/>
    <property type="match status" value="1"/>
</dbReference>
<reference evidence="2 3" key="1">
    <citation type="submission" date="2022-08" db="EMBL/GenBank/DDBJ databases">
        <title>Whole genome sequencing-based tracing of a 2022 introduction and outbreak of Xanthomonas hortorum pv. pelargonii.</title>
        <authorList>
            <person name="Iruegas-Bocardo F."/>
            <person name="Weisberg A.K."/>
            <person name="Riutta E.R."/>
            <person name="Kilday K."/>
            <person name="Bonkowski J.C."/>
            <person name="Creswell T."/>
            <person name="Daughtrey M.L."/>
            <person name="Rane K."/>
            <person name="Grunwald N.J."/>
            <person name="Chang J.H."/>
            <person name="Putnam M.L."/>
        </authorList>
    </citation>
    <scope>NUCLEOTIDE SEQUENCE [LARGE SCALE GENOMIC DNA]</scope>
    <source>
        <strain evidence="2 3">22-323</strain>
    </source>
</reference>
<keyword evidence="1" id="KW-0472">Membrane</keyword>
<protein>
    <submittedName>
        <fullName evidence="2">Type IV pilin protein</fullName>
    </submittedName>
</protein>
<keyword evidence="3" id="KW-1185">Reference proteome</keyword>
<accession>A0AAU0B9N0</accession>
<dbReference type="AlphaFoldDB" id="A0AAU0B9N0"/>
<proteinExistence type="predicted"/>
<dbReference type="InterPro" id="IPR045584">
    <property type="entry name" value="Pilin-like"/>
</dbReference>
<dbReference type="InterPro" id="IPR012902">
    <property type="entry name" value="N_methyl_site"/>
</dbReference>
<evidence type="ECO:0000313" key="2">
    <source>
        <dbReference type="EMBL" id="WOB49784.1"/>
    </source>
</evidence>
<dbReference type="RefSeq" id="WP_316695785.1">
    <property type="nucleotide sequence ID" value="NZ_CP103836.1"/>
</dbReference>
<organism evidence="2 3">
    <name type="scientific">Xanthomonas hydrangeae</name>
    <dbReference type="NCBI Taxonomy" id="2775159"/>
    <lineage>
        <taxon>Bacteria</taxon>
        <taxon>Pseudomonadati</taxon>
        <taxon>Pseudomonadota</taxon>
        <taxon>Gammaproteobacteria</taxon>
        <taxon>Lysobacterales</taxon>
        <taxon>Lysobacteraceae</taxon>
        <taxon>Xanthomonas</taxon>
    </lineage>
</organism>